<evidence type="ECO:0000256" key="4">
    <source>
        <dbReference type="ARBA" id="ARBA00023054"/>
    </source>
</evidence>
<dbReference type="SUPFAM" id="SSF57997">
    <property type="entry name" value="Tropomyosin"/>
    <property type="match status" value="1"/>
</dbReference>
<comment type="subcellular location">
    <subcellularLocation>
        <location evidence="1">Cytoplasm</location>
        <location evidence="1">Cytoskeleton</location>
        <location evidence="1">Microtubule organizing center</location>
        <location evidence="1">Centrosome</location>
    </subcellularLocation>
</comment>
<keyword evidence="4 6" id="KW-0175">Coiled coil</keyword>
<dbReference type="PANTHER" id="PTHR23162:SF10">
    <property type="entry name" value="FI13205P"/>
    <property type="match status" value="1"/>
</dbReference>
<proteinExistence type="inferred from homology"/>
<evidence type="ECO:0000256" key="6">
    <source>
        <dbReference type="SAM" id="Coils"/>
    </source>
</evidence>
<evidence type="ECO:0000256" key="5">
    <source>
        <dbReference type="ARBA" id="ARBA00023212"/>
    </source>
</evidence>
<protein>
    <submittedName>
        <fullName evidence="8">Outer dense fiber protein 2 isoform X1</fullName>
    </submittedName>
</protein>
<dbReference type="InterPro" id="IPR026099">
    <property type="entry name" value="Odf2-rel"/>
</dbReference>
<dbReference type="Proteomes" id="UP000515154">
    <property type="component" value="Linkage group LG21"/>
</dbReference>
<feature type="coiled-coil region" evidence="6">
    <location>
        <begin position="576"/>
        <end position="864"/>
    </location>
</feature>
<feature type="coiled-coil region" evidence="6">
    <location>
        <begin position="352"/>
        <end position="463"/>
    </location>
</feature>
<comment type="similarity">
    <text evidence="2">Belongs to the ODF2 family.</text>
</comment>
<reference evidence="8" key="1">
    <citation type="submission" date="2025-08" db="UniProtKB">
        <authorList>
            <consortium name="RefSeq"/>
        </authorList>
    </citation>
    <scope>IDENTIFICATION</scope>
</reference>
<keyword evidence="3" id="KW-0963">Cytoplasm</keyword>
<evidence type="ECO:0000256" key="1">
    <source>
        <dbReference type="ARBA" id="ARBA00004300"/>
    </source>
</evidence>
<organism evidence="7 8">
    <name type="scientific">Octopus sinensis</name>
    <name type="common">East Asian common octopus</name>
    <dbReference type="NCBI Taxonomy" id="2607531"/>
    <lineage>
        <taxon>Eukaryota</taxon>
        <taxon>Metazoa</taxon>
        <taxon>Spiralia</taxon>
        <taxon>Lophotrochozoa</taxon>
        <taxon>Mollusca</taxon>
        <taxon>Cephalopoda</taxon>
        <taxon>Coleoidea</taxon>
        <taxon>Octopodiformes</taxon>
        <taxon>Octopoda</taxon>
        <taxon>Incirrata</taxon>
        <taxon>Octopodidae</taxon>
        <taxon>Octopus</taxon>
    </lineage>
</organism>
<dbReference type="GO" id="GO:1902017">
    <property type="term" value="P:regulation of cilium assembly"/>
    <property type="evidence" value="ECO:0007669"/>
    <property type="project" value="TreeGrafter"/>
</dbReference>
<sequence length="889" mass="103436">MDVKWGVLLKMTTHRPVRESKPQSGDRECNFLTTGLRAIALESLTSLIFSNSTKADSLRTIGSQECLSLLVFVVIMIEKSRKYTSPTQITTMRRSTPVPLHERSRSLKLSEISRQFDSGNYRNRRLKSKKPVFTQLRAPFIPPPAKTSKGSKYITQIVKDTNSDGSDEDGKIQNQIQNYEKKIDDLMFEVGSLKNQVDLQKALHDIEKNGSMLETRRKMMEEHADQLKTICGELDASSNENRVLRQNLNQLKEVAEEKKAQCEKLCSEKDKLTRKLIEVELDGQAAGKLVSEMNLAIGKLVEEIKPTPTQSDTAYKFSRQKDALLNKLSTFESTNQTLQKMLQDRHSEEIGLQRVAEQNRLLFQKLQGVEKEKEKMILTQFTQDRTISDLETTVSEQKEEVNSLKRLQKSVEQTRGHLQRQLRTKEADCNRMSVQIQTLEKQLAEAVMDNKRLQRQMSTVRDQSDKDKGYLKKATRLLKQKASYTEDTVEHLNSELVNKEKELTDASTQLDVYRTRLEQISQEKSSAFAECSKLKQEMEDLQNKIHLYEDNSTETSRMSAMLEEKTLECQNKCQENEKLMSIQEELTSKLTEAETNVNHLQTKLTQAEEIIEEYKGRMDISRSEANNTLSLLEEQQKQNSRIQREGEDELDKVKKRLHQRLLELEPLPEMLKTTELKVQDFEQQLHLSERKNTENIKLIAGLTSKLEHVNEMLEEAKQMNQEYVEENRSLRNKVDTLERKFLEVTEQNRELMTTISKREETIRLNNVRLEEKTQETMSLTHQLENALQDLKQQSSSFHDRVISKERLSQQKILDLECQVNQVKTEVNRVKREKDENDRRCNSRLHDLKDRLEQSQSTNRSLQNYVQFLKTSYRNVYGDMTESFLRPTLP</sequence>
<feature type="coiled-coil region" evidence="6">
    <location>
        <begin position="489"/>
        <end position="551"/>
    </location>
</feature>
<dbReference type="AlphaFoldDB" id="A0A7E6FJM1"/>
<feature type="coiled-coil region" evidence="6">
    <location>
        <begin position="234"/>
        <end position="282"/>
    </location>
</feature>
<keyword evidence="5" id="KW-0206">Cytoskeleton</keyword>
<evidence type="ECO:0000256" key="2">
    <source>
        <dbReference type="ARBA" id="ARBA00009316"/>
    </source>
</evidence>
<name>A0A7E6FJM1_9MOLL</name>
<dbReference type="PANTHER" id="PTHR23162">
    <property type="entry name" value="OUTER DENSE FIBER OF SPERM TAILS 2"/>
    <property type="match status" value="1"/>
</dbReference>
<dbReference type="GO" id="GO:0005813">
    <property type="term" value="C:centrosome"/>
    <property type="evidence" value="ECO:0007669"/>
    <property type="project" value="UniProtKB-SubCell"/>
</dbReference>
<keyword evidence="7" id="KW-1185">Reference proteome</keyword>
<accession>A0A7E6FJM1</accession>
<evidence type="ECO:0000313" key="8">
    <source>
        <dbReference type="RefSeq" id="XP_036367803.1"/>
    </source>
</evidence>
<evidence type="ECO:0000256" key="3">
    <source>
        <dbReference type="ARBA" id="ARBA00022490"/>
    </source>
</evidence>
<evidence type="ECO:0000313" key="7">
    <source>
        <dbReference type="Proteomes" id="UP000515154"/>
    </source>
</evidence>
<dbReference type="RefSeq" id="XP_036367803.1">
    <property type="nucleotide sequence ID" value="XM_036511910.1"/>
</dbReference>
<gene>
    <name evidence="8" type="primary">LOC115222729</name>
</gene>